<evidence type="ECO:0000313" key="9">
    <source>
        <dbReference type="Proteomes" id="UP000886523"/>
    </source>
</evidence>
<comment type="caution">
    <text evidence="8">The sequence shown here is derived from an EMBL/GenBank/DDBJ whole genome shotgun (WGS) entry which is preliminary data.</text>
</comment>
<dbReference type="EMBL" id="MU128982">
    <property type="protein sequence ID" value="KAF9512767.1"/>
    <property type="molecule type" value="Genomic_DNA"/>
</dbReference>
<sequence>MGGRPQKPVLSTPEKRVRHILSEQRRRNTIRDGYAALTSMLAAHPTASSRPAPPKPVRARGKGTRGRTRGKGKSGVLFRAVEYVKWLEESVEDLMAEVERFEAAVQPGWRPQ</sequence>
<dbReference type="InterPro" id="IPR052207">
    <property type="entry name" value="Max-like/E-box_TFs"/>
</dbReference>
<evidence type="ECO:0000256" key="4">
    <source>
        <dbReference type="ARBA" id="ARBA00023163"/>
    </source>
</evidence>
<keyword evidence="9" id="KW-1185">Reference proteome</keyword>
<evidence type="ECO:0000256" key="3">
    <source>
        <dbReference type="ARBA" id="ARBA00023125"/>
    </source>
</evidence>
<organism evidence="8 9">
    <name type="scientific">Hydnum rufescens UP504</name>
    <dbReference type="NCBI Taxonomy" id="1448309"/>
    <lineage>
        <taxon>Eukaryota</taxon>
        <taxon>Fungi</taxon>
        <taxon>Dikarya</taxon>
        <taxon>Basidiomycota</taxon>
        <taxon>Agaricomycotina</taxon>
        <taxon>Agaricomycetes</taxon>
        <taxon>Cantharellales</taxon>
        <taxon>Hydnaceae</taxon>
        <taxon>Hydnum</taxon>
    </lineage>
</organism>
<evidence type="ECO:0000313" key="8">
    <source>
        <dbReference type="EMBL" id="KAF9512767.1"/>
    </source>
</evidence>
<keyword evidence="5" id="KW-0539">Nucleus</keyword>
<keyword evidence="3" id="KW-0238">DNA-binding</keyword>
<name>A0A9P6DT22_9AGAM</name>
<evidence type="ECO:0000256" key="1">
    <source>
        <dbReference type="ARBA" id="ARBA00004123"/>
    </source>
</evidence>
<dbReference type="PANTHER" id="PTHR15741:SF27">
    <property type="entry name" value="TRANSCRIPTION FACTOR AP-4"/>
    <property type="match status" value="1"/>
</dbReference>
<dbReference type="GO" id="GO:0000978">
    <property type="term" value="F:RNA polymerase II cis-regulatory region sequence-specific DNA binding"/>
    <property type="evidence" value="ECO:0007669"/>
    <property type="project" value="TreeGrafter"/>
</dbReference>
<dbReference type="GO" id="GO:0046983">
    <property type="term" value="F:protein dimerization activity"/>
    <property type="evidence" value="ECO:0007669"/>
    <property type="project" value="InterPro"/>
</dbReference>
<dbReference type="PROSITE" id="PS50888">
    <property type="entry name" value="BHLH"/>
    <property type="match status" value="1"/>
</dbReference>
<comment type="subcellular location">
    <subcellularLocation>
        <location evidence="1">Nucleus</location>
    </subcellularLocation>
</comment>
<dbReference type="Proteomes" id="UP000886523">
    <property type="component" value="Unassembled WGS sequence"/>
</dbReference>
<dbReference type="PANTHER" id="PTHR15741">
    <property type="entry name" value="BASIC HELIX-LOOP-HELIX ZIP TRANSCRIPTION FACTOR"/>
    <property type="match status" value="1"/>
</dbReference>
<accession>A0A9P6DT22</accession>
<evidence type="ECO:0000256" key="5">
    <source>
        <dbReference type="ARBA" id="ARBA00023242"/>
    </source>
</evidence>
<feature type="region of interest" description="Disordered" evidence="6">
    <location>
        <begin position="43"/>
        <end position="73"/>
    </location>
</feature>
<protein>
    <recommendedName>
        <fullName evidence="7">BHLH domain-containing protein</fullName>
    </recommendedName>
</protein>
<dbReference type="InterPro" id="IPR036638">
    <property type="entry name" value="HLH_DNA-bd_sf"/>
</dbReference>
<dbReference type="AlphaFoldDB" id="A0A9P6DT22"/>
<reference evidence="8" key="1">
    <citation type="journal article" date="2020" name="Nat. Commun.">
        <title>Large-scale genome sequencing of mycorrhizal fungi provides insights into the early evolution of symbiotic traits.</title>
        <authorList>
            <person name="Miyauchi S."/>
            <person name="Kiss E."/>
            <person name="Kuo A."/>
            <person name="Drula E."/>
            <person name="Kohler A."/>
            <person name="Sanchez-Garcia M."/>
            <person name="Morin E."/>
            <person name="Andreopoulos B."/>
            <person name="Barry K.W."/>
            <person name="Bonito G."/>
            <person name="Buee M."/>
            <person name="Carver A."/>
            <person name="Chen C."/>
            <person name="Cichocki N."/>
            <person name="Clum A."/>
            <person name="Culley D."/>
            <person name="Crous P.W."/>
            <person name="Fauchery L."/>
            <person name="Girlanda M."/>
            <person name="Hayes R.D."/>
            <person name="Keri Z."/>
            <person name="LaButti K."/>
            <person name="Lipzen A."/>
            <person name="Lombard V."/>
            <person name="Magnuson J."/>
            <person name="Maillard F."/>
            <person name="Murat C."/>
            <person name="Nolan M."/>
            <person name="Ohm R.A."/>
            <person name="Pangilinan J."/>
            <person name="Pereira M.F."/>
            <person name="Perotto S."/>
            <person name="Peter M."/>
            <person name="Pfister S."/>
            <person name="Riley R."/>
            <person name="Sitrit Y."/>
            <person name="Stielow J.B."/>
            <person name="Szollosi G."/>
            <person name="Zifcakova L."/>
            <person name="Stursova M."/>
            <person name="Spatafora J.W."/>
            <person name="Tedersoo L."/>
            <person name="Vaario L.M."/>
            <person name="Yamada A."/>
            <person name="Yan M."/>
            <person name="Wang P."/>
            <person name="Xu J."/>
            <person name="Bruns T."/>
            <person name="Baldrian P."/>
            <person name="Vilgalys R."/>
            <person name="Dunand C."/>
            <person name="Henrissat B."/>
            <person name="Grigoriev I.V."/>
            <person name="Hibbett D."/>
            <person name="Nagy L.G."/>
            <person name="Martin F.M."/>
        </authorList>
    </citation>
    <scope>NUCLEOTIDE SEQUENCE</scope>
    <source>
        <strain evidence="8">UP504</strain>
    </source>
</reference>
<evidence type="ECO:0000256" key="6">
    <source>
        <dbReference type="SAM" id="MobiDB-lite"/>
    </source>
</evidence>
<evidence type="ECO:0000256" key="2">
    <source>
        <dbReference type="ARBA" id="ARBA00023015"/>
    </source>
</evidence>
<evidence type="ECO:0000259" key="7">
    <source>
        <dbReference type="PROSITE" id="PS50888"/>
    </source>
</evidence>
<feature type="compositionally biased region" description="Basic residues" evidence="6">
    <location>
        <begin position="57"/>
        <end position="72"/>
    </location>
</feature>
<gene>
    <name evidence="8" type="ORF">BS47DRAFT_1297213</name>
</gene>
<dbReference type="GO" id="GO:0005634">
    <property type="term" value="C:nucleus"/>
    <property type="evidence" value="ECO:0007669"/>
    <property type="project" value="UniProtKB-SubCell"/>
</dbReference>
<dbReference type="GO" id="GO:0000981">
    <property type="term" value="F:DNA-binding transcription factor activity, RNA polymerase II-specific"/>
    <property type="evidence" value="ECO:0007669"/>
    <property type="project" value="TreeGrafter"/>
</dbReference>
<keyword evidence="4" id="KW-0804">Transcription</keyword>
<feature type="domain" description="BHLH" evidence="7">
    <location>
        <begin position="14"/>
        <end position="87"/>
    </location>
</feature>
<dbReference type="SUPFAM" id="SSF47459">
    <property type="entry name" value="HLH, helix-loop-helix DNA-binding domain"/>
    <property type="match status" value="1"/>
</dbReference>
<keyword evidence="2" id="KW-0805">Transcription regulation</keyword>
<dbReference type="OrthoDB" id="5778525at2759"/>
<dbReference type="SMART" id="SM00353">
    <property type="entry name" value="HLH"/>
    <property type="match status" value="1"/>
</dbReference>
<dbReference type="Gene3D" id="4.10.280.10">
    <property type="entry name" value="Helix-loop-helix DNA-binding domain"/>
    <property type="match status" value="1"/>
</dbReference>
<dbReference type="Pfam" id="PF00010">
    <property type="entry name" value="HLH"/>
    <property type="match status" value="1"/>
</dbReference>
<dbReference type="InterPro" id="IPR011598">
    <property type="entry name" value="bHLH_dom"/>
</dbReference>
<proteinExistence type="predicted"/>